<proteinExistence type="predicted"/>
<protein>
    <submittedName>
        <fullName evidence="1">Uncharacterized protein</fullName>
    </submittedName>
</protein>
<accession>A0ABR4APC9</accession>
<sequence length="113" mass="12801">MVLDVAFLFLERSRDSLQDQLSLPLFKIRDLPDHADLCPTCQVPRGCHSFGSCDLRIYDQPDENTILQATRHPLFGHDPAFPNVNKTLGQFSSQDELDAWRRPAFGVATFGRV</sequence>
<name>A0ABR4APC9_9LECA</name>
<gene>
    <name evidence="1" type="ORF">ABVK25_011800</name>
</gene>
<evidence type="ECO:0000313" key="2">
    <source>
        <dbReference type="Proteomes" id="UP001590951"/>
    </source>
</evidence>
<dbReference type="Proteomes" id="UP001590951">
    <property type="component" value="Unassembled WGS sequence"/>
</dbReference>
<organism evidence="1 2">
    <name type="scientific">Lepraria finkii</name>
    <dbReference type="NCBI Taxonomy" id="1340010"/>
    <lineage>
        <taxon>Eukaryota</taxon>
        <taxon>Fungi</taxon>
        <taxon>Dikarya</taxon>
        <taxon>Ascomycota</taxon>
        <taxon>Pezizomycotina</taxon>
        <taxon>Lecanoromycetes</taxon>
        <taxon>OSLEUM clade</taxon>
        <taxon>Lecanoromycetidae</taxon>
        <taxon>Lecanorales</taxon>
        <taxon>Lecanorineae</taxon>
        <taxon>Stereocaulaceae</taxon>
        <taxon>Lepraria</taxon>
    </lineage>
</organism>
<evidence type="ECO:0000313" key="1">
    <source>
        <dbReference type="EMBL" id="KAL2046519.1"/>
    </source>
</evidence>
<comment type="caution">
    <text evidence="1">The sequence shown here is derived from an EMBL/GenBank/DDBJ whole genome shotgun (WGS) entry which is preliminary data.</text>
</comment>
<keyword evidence="2" id="KW-1185">Reference proteome</keyword>
<reference evidence="1 2" key="1">
    <citation type="submission" date="2024-09" db="EMBL/GenBank/DDBJ databases">
        <title>Rethinking Asexuality: The Enigmatic Case of Functional Sexual Genes in Lepraria (Stereocaulaceae).</title>
        <authorList>
            <person name="Doellman M."/>
            <person name="Sun Y."/>
            <person name="Barcenas-Pena A."/>
            <person name="Lumbsch H.T."/>
            <person name="Grewe F."/>
        </authorList>
    </citation>
    <scope>NUCLEOTIDE SEQUENCE [LARGE SCALE GENOMIC DNA]</scope>
    <source>
        <strain evidence="1 2">Grewe 0041</strain>
    </source>
</reference>
<dbReference type="EMBL" id="JBHFEH010000117">
    <property type="protein sequence ID" value="KAL2046519.1"/>
    <property type="molecule type" value="Genomic_DNA"/>
</dbReference>